<feature type="coiled-coil region" evidence="7">
    <location>
        <begin position="1195"/>
        <end position="1222"/>
    </location>
</feature>
<evidence type="ECO:0000313" key="10">
    <source>
        <dbReference type="EMBL" id="MCL7028619.1"/>
    </source>
</evidence>
<keyword evidence="5" id="KW-0539">Nucleus</keyword>
<evidence type="ECO:0000256" key="2">
    <source>
        <dbReference type="ARBA" id="ARBA00022618"/>
    </source>
</evidence>
<comment type="caution">
    <text evidence="10">The sequence shown here is derived from an EMBL/GenBank/DDBJ whole genome shotgun (WGS) entry which is preliminary data.</text>
</comment>
<dbReference type="InterPro" id="IPR016024">
    <property type="entry name" value="ARM-type_fold"/>
</dbReference>
<dbReference type="Proteomes" id="UP001177140">
    <property type="component" value="Unassembled WGS sequence"/>
</dbReference>
<dbReference type="InterPro" id="IPR026971">
    <property type="entry name" value="CND1/NCAPD3"/>
</dbReference>
<name>A0AA41S387_PAPNU</name>
<protein>
    <recommendedName>
        <fullName evidence="9">Condensin complex subunit 1 C-terminal domain-containing protein</fullName>
    </recommendedName>
</protein>
<accession>A0AA41S387</accession>
<evidence type="ECO:0000256" key="1">
    <source>
        <dbReference type="ARBA" id="ARBA00004123"/>
    </source>
</evidence>
<dbReference type="GO" id="GO:0010032">
    <property type="term" value="P:meiotic chromosome condensation"/>
    <property type="evidence" value="ECO:0007669"/>
    <property type="project" value="TreeGrafter"/>
</dbReference>
<evidence type="ECO:0000313" key="11">
    <source>
        <dbReference type="Proteomes" id="UP001177140"/>
    </source>
</evidence>
<dbReference type="GO" id="GO:0005634">
    <property type="term" value="C:nucleus"/>
    <property type="evidence" value="ECO:0007669"/>
    <property type="project" value="UniProtKB-SubCell"/>
</dbReference>
<dbReference type="PANTHER" id="PTHR14222:SF1">
    <property type="entry name" value="CONDENSIN-2 COMPLEX SUBUNIT D3"/>
    <property type="match status" value="1"/>
</dbReference>
<dbReference type="PANTHER" id="PTHR14222">
    <property type="entry name" value="CONDENSIN"/>
    <property type="match status" value="1"/>
</dbReference>
<sequence length="1354" mass="148609">MEESLGRIVFDLETYQATTNPNQDPSATPPISKSTLLDLKTLIENITKTNDAEDAEHFWEELASRNISPASLLRILTTSMDSSDGGGGSGSALLASQVYLSLLLLPNSPVFTLFTPLAFLSLLRSLRRSFKNHKTNQNGENSSAGAKAKNRKRKGGGGRARVLSQEEEEEGGNVFDVRVLFPVLEKLELVLSLIHLNRFPDSLKSLIQTIAEIPITALEFYDNSSSYHRLSDLCFRILNGVLKPEHGDQTSTSIEVLKALSPAILLLKSQARVCALKFVTDKMMVLAKSCEAVKKAIVYLPRYLVSKAPEKSEPRGAAVESIMEIVRVMEFEDQIGFVDYVVKMTQGKPHLRLMAVDLIPILLTSLPDPLGLNAEDGSNDWWGLRCLDGLVRRCADSGASIRARALSNLAHVVEFLSSDVGCLARLKEILGFERDRNTVGGLNEILRKRCLDEKAAVRKAALLLISKSTALLGGVVDDMVLKTMGIACADPLVSIRKAAISALSEVFRKCSDERVVTEWLHSVPRLITDNESSIQAECEKLFLELVLDRVSKVGSSNSSSKSSGVNGKKRSFEAEIESVFSEGVLILLKGLIDNDVAPCLKKICTSLGKKKQLKPALAFALQNIIQTSESLWLNHLRPIEKWTAPPGAWLLVSEVSAFLPKAVGWEFLHHHWQLLDKTEVDELRSPLVQGDLMEEGEGSEPNSAAWAGDRVYLLLTIANVAVELPAEPVAELAHNLLKRIEEFNMHPTEINAHVKALRTLCKRKAMNPGEGDNLVLKWVQLLLSRALSVLENYISEVSEASEAGGFLTPPRSTNRKGRNVSTMSCSLSKAVAAVYTIGSLVMVSPAADLKGIVGVLHPIITSGSSGPKTKKLPGPTVSIKQMPPSVYVQSWLTMGKICLADDKLAKRYIPLFVQELEKNECAALRNNIVVVLTDFCVRYTALVDCYICKITNCLRDPCEVVRRQTFILLSRLLQRDYVKWRGVLFLRFLLCLVDDSEKIRQLADFLFGNILKAKAPLLAYNSFVEAIFVLNDCHSHAGHSGGSHSSGTESRLFSIRGSDEKSRSQRMHVYVALLKQMAPEHLLATSAKLCAEILAAASDGLLNLDDITAQCVLQDALQLLACKEIRIQSNRGSSAEADIDEEGGDSGGADAATAAKRRAVAQIAKKGLIQIAVPIFIELKRLLESRKSPLTGCLMECLRVLLKDYKNEIEDILIADKQLQKELIYDMEKYEAAKTKSTVVEAVATIQRSTVFVSPPRRGTCASKLPSDLDITEKLAVTFVSPERVASVMADVAAEATVKSVLREVNRGTPTPLLNTIGMPKVKSCVGGAISSDRPRHVLESVRRRQNFDSDDEN</sequence>
<dbReference type="EMBL" id="JAJJMA010081675">
    <property type="protein sequence ID" value="MCL7028619.1"/>
    <property type="molecule type" value="Genomic_DNA"/>
</dbReference>
<keyword evidence="6" id="KW-0131">Cell cycle</keyword>
<comment type="subcellular location">
    <subcellularLocation>
        <location evidence="1">Nucleus</location>
    </subcellularLocation>
</comment>
<keyword evidence="3" id="KW-0498">Mitosis</keyword>
<dbReference type="Pfam" id="PF12717">
    <property type="entry name" value="Cnd1"/>
    <property type="match status" value="1"/>
</dbReference>
<reference evidence="10" key="1">
    <citation type="submission" date="2022-03" db="EMBL/GenBank/DDBJ databases">
        <title>A functionally conserved STORR gene fusion in Papaver species that diverged 16.8 million years ago.</title>
        <authorList>
            <person name="Catania T."/>
        </authorList>
    </citation>
    <scope>NUCLEOTIDE SEQUENCE</scope>
    <source>
        <strain evidence="10">S-191538</strain>
    </source>
</reference>
<evidence type="ECO:0000256" key="5">
    <source>
        <dbReference type="ARBA" id="ARBA00023242"/>
    </source>
</evidence>
<evidence type="ECO:0000256" key="4">
    <source>
        <dbReference type="ARBA" id="ARBA00023067"/>
    </source>
</evidence>
<evidence type="ECO:0000256" key="8">
    <source>
        <dbReference type="SAM" id="MobiDB-lite"/>
    </source>
</evidence>
<keyword evidence="11" id="KW-1185">Reference proteome</keyword>
<dbReference type="Gene3D" id="1.25.10.10">
    <property type="entry name" value="Leucine-rich Repeat Variant"/>
    <property type="match status" value="1"/>
</dbReference>
<dbReference type="InterPro" id="IPR032682">
    <property type="entry name" value="Cnd1_C"/>
</dbReference>
<feature type="domain" description="Condensin complex subunit 1 C-terminal" evidence="9">
    <location>
        <begin position="924"/>
        <end position="1082"/>
    </location>
</feature>
<organism evidence="10 11">
    <name type="scientific">Papaver nudicaule</name>
    <name type="common">Iceland poppy</name>
    <dbReference type="NCBI Taxonomy" id="74823"/>
    <lineage>
        <taxon>Eukaryota</taxon>
        <taxon>Viridiplantae</taxon>
        <taxon>Streptophyta</taxon>
        <taxon>Embryophyta</taxon>
        <taxon>Tracheophyta</taxon>
        <taxon>Spermatophyta</taxon>
        <taxon>Magnoliopsida</taxon>
        <taxon>Ranunculales</taxon>
        <taxon>Papaveraceae</taxon>
        <taxon>Papaveroideae</taxon>
        <taxon>Papaver</taxon>
    </lineage>
</organism>
<keyword evidence="4" id="KW-0226">DNA condensation</keyword>
<dbReference type="SUPFAM" id="SSF48371">
    <property type="entry name" value="ARM repeat"/>
    <property type="match status" value="1"/>
</dbReference>
<evidence type="ECO:0000256" key="7">
    <source>
        <dbReference type="SAM" id="Coils"/>
    </source>
</evidence>
<dbReference type="GO" id="GO:0000796">
    <property type="term" value="C:condensin complex"/>
    <property type="evidence" value="ECO:0007669"/>
    <property type="project" value="TreeGrafter"/>
</dbReference>
<gene>
    <name evidence="10" type="ORF">MKW94_021780</name>
</gene>
<dbReference type="InterPro" id="IPR011989">
    <property type="entry name" value="ARM-like"/>
</dbReference>
<dbReference type="GO" id="GO:0000779">
    <property type="term" value="C:condensed chromosome, centromeric region"/>
    <property type="evidence" value="ECO:0007669"/>
    <property type="project" value="TreeGrafter"/>
</dbReference>
<evidence type="ECO:0000259" key="9">
    <source>
        <dbReference type="Pfam" id="PF12717"/>
    </source>
</evidence>
<dbReference type="GO" id="GO:0007076">
    <property type="term" value="P:mitotic chromosome condensation"/>
    <property type="evidence" value="ECO:0007669"/>
    <property type="project" value="InterPro"/>
</dbReference>
<evidence type="ECO:0000256" key="6">
    <source>
        <dbReference type="ARBA" id="ARBA00023306"/>
    </source>
</evidence>
<dbReference type="GO" id="GO:0042393">
    <property type="term" value="F:histone binding"/>
    <property type="evidence" value="ECO:0007669"/>
    <property type="project" value="TreeGrafter"/>
</dbReference>
<keyword evidence="7" id="KW-0175">Coiled coil</keyword>
<keyword evidence="2" id="KW-0132">Cell division</keyword>
<feature type="region of interest" description="Disordered" evidence="8">
    <location>
        <begin position="133"/>
        <end position="165"/>
    </location>
</feature>
<dbReference type="GO" id="GO:0051301">
    <property type="term" value="P:cell division"/>
    <property type="evidence" value="ECO:0007669"/>
    <property type="project" value="UniProtKB-KW"/>
</dbReference>
<proteinExistence type="predicted"/>
<evidence type="ECO:0000256" key="3">
    <source>
        <dbReference type="ARBA" id="ARBA00022776"/>
    </source>
</evidence>